<evidence type="ECO:0000313" key="2">
    <source>
        <dbReference type="Proteomes" id="UP000282311"/>
    </source>
</evidence>
<organism evidence="1 2">
    <name type="scientific">Paenibacillus ginsengarvi</name>
    <dbReference type="NCBI Taxonomy" id="400777"/>
    <lineage>
        <taxon>Bacteria</taxon>
        <taxon>Bacillati</taxon>
        <taxon>Bacillota</taxon>
        <taxon>Bacilli</taxon>
        <taxon>Bacillales</taxon>
        <taxon>Paenibacillaceae</taxon>
        <taxon>Paenibacillus</taxon>
    </lineage>
</organism>
<dbReference type="NCBIfam" id="TIGR01549">
    <property type="entry name" value="HAD-SF-IA-v1"/>
    <property type="match status" value="1"/>
</dbReference>
<accession>A0A3B0BI47</accession>
<dbReference type="InterPro" id="IPR041492">
    <property type="entry name" value="HAD_2"/>
</dbReference>
<dbReference type="PANTHER" id="PTHR47478:SF1">
    <property type="entry name" value="PYRIMIDINE 5'-NUCLEOTIDASE YJJG"/>
    <property type="match status" value="1"/>
</dbReference>
<dbReference type="AlphaFoldDB" id="A0A3B0BI47"/>
<dbReference type="PRINTS" id="PR00413">
    <property type="entry name" value="HADHALOGNASE"/>
</dbReference>
<dbReference type="InterPro" id="IPR036412">
    <property type="entry name" value="HAD-like_sf"/>
</dbReference>
<gene>
    <name evidence="1" type="ORF">D7M11_29155</name>
</gene>
<proteinExistence type="predicted"/>
<sequence>MYKAIIFDLDHTLLDYDRSETDAMQLTIRQHGLEQEERWTWGRFRETFGPINWMYWSERNERRLTIHQVLEYSFRDTFIRLGHSDADPSALARTYWDHFCSLCHFEDGARELLGDLHGNRKLAVISNGIGEGQRRRTASGDILKLFDAFIVSDEVGYWKPDRNIFEIALSELGANRSEVLYVGDSLKDDYAGARAADIDFCLYNRSGASLEEHVSPRYVVRRIGDIRSIALGGAITGP</sequence>
<dbReference type="SUPFAM" id="SSF56784">
    <property type="entry name" value="HAD-like"/>
    <property type="match status" value="1"/>
</dbReference>
<dbReference type="SFLD" id="SFLDS00003">
    <property type="entry name" value="Haloacid_Dehalogenase"/>
    <property type="match status" value="1"/>
</dbReference>
<comment type="caution">
    <text evidence="1">The sequence shown here is derived from an EMBL/GenBank/DDBJ whole genome shotgun (WGS) entry which is preliminary data.</text>
</comment>
<dbReference type="RefSeq" id="WP_120750795.1">
    <property type="nucleotide sequence ID" value="NZ_RBAH01000028.1"/>
</dbReference>
<dbReference type="GO" id="GO:0016787">
    <property type="term" value="F:hydrolase activity"/>
    <property type="evidence" value="ECO:0007669"/>
    <property type="project" value="UniProtKB-KW"/>
</dbReference>
<dbReference type="Pfam" id="PF13419">
    <property type="entry name" value="HAD_2"/>
    <property type="match status" value="1"/>
</dbReference>
<dbReference type="InterPro" id="IPR006439">
    <property type="entry name" value="HAD-SF_hydro_IA"/>
</dbReference>
<keyword evidence="1" id="KW-0378">Hydrolase</keyword>
<dbReference type="InterPro" id="IPR023214">
    <property type="entry name" value="HAD_sf"/>
</dbReference>
<reference evidence="1 2" key="1">
    <citation type="journal article" date="2007" name="Int. J. Syst. Evol. Microbiol.">
        <title>Paenibacillus ginsengarvi sp. nov., isolated from soil from ginseng cultivation.</title>
        <authorList>
            <person name="Yoon M.H."/>
            <person name="Ten L.N."/>
            <person name="Im W.T."/>
        </authorList>
    </citation>
    <scope>NUCLEOTIDE SEQUENCE [LARGE SCALE GENOMIC DNA]</scope>
    <source>
        <strain evidence="1 2">KCTC 13059</strain>
    </source>
</reference>
<dbReference type="OrthoDB" id="9802350at2"/>
<protein>
    <submittedName>
        <fullName evidence="1">HAD family hydrolase</fullName>
    </submittedName>
</protein>
<evidence type="ECO:0000313" key="1">
    <source>
        <dbReference type="EMBL" id="RKN71898.1"/>
    </source>
</evidence>
<keyword evidence="2" id="KW-1185">Reference proteome</keyword>
<name>A0A3B0BI47_9BACL</name>
<dbReference type="PANTHER" id="PTHR47478">
    <property type="match status" value="1"/>
</dbReference>
<dbReference type="InterPro" id="IPR023198">
    <property type="entry name" value="PGP-like_dom2"/>
</dbReference>
<dbReference type="InterPro" id="IPR052550">
    <property type="entry name" value="Pyrimidine_5'-ntase_YjjG"/>
</dbReference>
<dbReference type="SFLD" id="SFLDG01129">
    <property type="entry name" value="C1.5:_HAD__Beta-PGM__Phosphata"/>
    <property type="match status" value="1"/>
</dbReference>
<dbReference type="EMBL" id="RBAH01000028">
    <property type="protein sequence ID" value="RKN71898.1"/>
    <property type="molecule type" value="Genomic_DNA"/>
</dbReference>
<dbReference type="Gene3D" id="1.10.150.240">
    <property type="entry name" value="Putative phosphatase, domain 2"/>
    <property type="match status" value="1"/>
</dbReference>
<dbReference type="Proteomes" id="UP000282311">
    <property type="component" value="Unassembled WGS sequence"/>
</dbReference>
<dbReference type="Gene3D" id="3.40.50.1000">
    <property type="entry name" value="HAD superfamily/HAD-like"/>
    <property type="match status" value="1"/>
</dbReference>